<reference evidence="3 4" key="1">
    <citation type="submission" date="2018-07" db="EMBL/GenBank/DDBJ databases">
        <title>Comparative genomes isolates from brazilian mangrove.</title>
        <authorList>
            <person name="De Araujo J.E."/>
            <person name="Taketani R.G."/>
            <person name="Silva M.C.P."/>
            <person name="Lourenco M.V."/>
            <person name="Oliveira V.M."/>
            <person name="Andreote F.D."/>
        </authorList>
    </citation>
    <scope>NUCLEOTIDE SEQUENCE [LARGE SCALE GENOMIC DNA]</scope>
    <source>
        <strain evidence="3 4">HEX PRIS-MGV</strain>
    </source>
</reference>
<dbReference type="EMBL" id="QPEX01000010">
    <property type="protein sequence ID" value="RCS54543.1"/>
    <property type="molecule type" value="Genomic_DNA"/>
</dbReference>
<protein>
    <submittedName>
        <fullName evidence="3">Uncharacterized protein</fullName>
    </submittedName>
</protein>
<dbReference type="AlphaFoldDB" id="A0A368KVS5"/>
<keyword evidence="2" id="KW-0472">Membrane</keyword>
<keyword evidence="2" id="KW-0812">Transmembrane</keyword>
<feature type="transmembrane region" description="Helical" evidence="2">
    <location>
        <begin position="114"/>
        <end position="136"/>
    </location>
</feature>
<proteinExistence type="predicted"/>
<evidence type="ECO:0000256" key="1">
    <source>
        <dbReference type="SAM" id="MobiDB-lite"/>
    </source>
</evidence>
<organism evidence="3 4">
    <name type="scientific">Bremerella cremea</name>
    <dbReference type="NCBI Taxonomy" id="1031537"/>
    <lineage>
        <taxon>Bacteria</taxon>
        <taxon>Pseudomonadati</taxon>
        <taxon>Planctomycetota</taxon>
        <taxon>Planctomycetia</taxon>
        <taxon>Pirellulales</taxon>
        <taxon>Pirellulaceae</taxon>
        <taxon>Bremerella</taxon>
    </lineage>
</organism>
<feature type="transmembrane region" description="Helical" evidence="2">
    <location>
        <begin position="82"/>
        <end position="107"/>
    </location>
</feature>
<gene>
    <name evidence="3" type="ORF">DTL42_05240</name>
</gene>
<evidence type="ECO:0000256" key="2">
    <source>
        <dbReference type="SAM" id="Phobius"/>
    </source>
</evidence>
<comment type="caution">
    <text evidence="3">The sequence shown here is derived from an EMBL/GenBank/DDBJ whole genome shotgun (WGS) entry which is preliminary data.</text>
</comment>
<evidence type="ECO:0000313" key="3">
    <source>
        <dbReference type="EMBL" id="RCS54543.1"/>
    </source>
</evidence>
<name>A0A368KVS5_9BACT</name>
<accession>A0A368KVS5</accession>
<keyword evidence="2" id="KW-1133">Transmembrane helix</keyword>
<feature type="region of interest" description="Disordered" evidence="1">
    <location>
        <begin position="418"/>
        <end position="437"/>
    </location>
</feature>
<feature type="transmembrane region" description="Helical" evidence="2">
    <location>
        <begin position="186"/>
        <end position="211"/>
    </location>
</feature>
<feature type="transmembrane region" description="Helical" evidence="2">
    <location>
        <begin position="231"/>
        <end position="264"/>
    </location>
</feature>
<feature type="transmembrane region" description="Helical" evidence="2">
    <location>
        <begin position="156"/>
        <end position="174"/>
    </location>
</feature>
<dbReference type="Proteomes" id="UP000253562">
    <property type="component" value="Unassembled WGS sequence"/>
</dbReference>
<sequence>MCCPRLISVFWKPGFWLIVLGLGLLWPLDSAFAQATTTNAVPPAAQSEETSDAKLYTSPQSILSDFFGRRRAGMVVNGLGDIVGITATGMSPLLVLSVTSPTVYFLTEPDRREALIFLYQPWFFIPIILMTLLVALKDTVLTFASYLKMPLDLLGILFHLIGFLVGFRLIYQLLDIHVSSSSGPLSGTLAIALLTLMFAFYTSIWVLSNVFEVLILINPFPLVDTVLRVGRVFVLVVMYAACWVHPVLGFVIALPILLVSLLTFERSLRTTLLGFRLAYDIALFRREPIEPRQTEFTVFSSFTGYLPWMTLGKLVQTTAGWEFRYRRFLIGPTRCCEIPDGPYSIARGSLFPGLMQQAGSGMQLIVRFPASYRGEEEDLAQCFGTCEVHDFRWSTFAYSFWSTLWRFTFGRFSKTPPAAENSFSASSRQDDCLADQG</sequence>
<evidence type="ECO:0000313" key="4">
    <source>
        <dbReference type="Proteomes" id="UP000253562"/>
    </source>
</evidence>